<dbReference type="RefSeq" id="WP_184996989.1">
    <property type="nucleotide sequence ID" value="NZ_BOMK01000063.1"/>
</dbReference>
<feature type="transmembrane region" description="Helical" evidence="1">
    <location>
        <begin position="14"/>
        <end position="36"/>
    </location>
</feature>
<accession>A0A7W7I4D0</accession>
<keyword evidence="3" id="KW-1185">Reference proteome</keyword>
<evidence type="ECO:0000313" key="2">
    <source>
        <dbReference type="EMBL" id="MBB4766008.1"/>
    </source>
</evidence>
<dbReference type="Proteomes" id="UP000578112">
    <property type="component" value="Unassembled WGS sequence"/>
</dbReference>
<keyword evidence="1" id="KW-0472">Membrane</keyword>
<dbReference type="AlphaFoldDB" id="A0A7W7I4D0"/>
<reference evidence="2 3" key="1">
    <citation type="submission" date="2020-08" db="EMBL/GenBank/DDBJ databases">
        <title>Sequencing the genomes of 1000 actinobacteria strains.</title>
        <authorList>
            <person name="Klenk H.-P."/>
        </authorList>
    </citation>
    <scope>NUCLEOTIDE SEQUENCE [LARGE SCALE GENOMIC DNA]</scope>
    <source>
        <strain evidence="2 3">DSM 43149</strain>
    </source>
</reference>
<sequence>MSLSDDLLPPRRPLFFPVVIATVFLSIIGMSAGLVLGSHHKTPPERDVSAGSSLPTEPVITSVPCPPEMHATARRLGYNVTLVQVLRVRAASTGTTVWICRDEADRLYYQGNRGGYETWIEGKTALFLTGVVRKDDGFFAVAANGTTFFVSERRLEIVRKKGAAEGWDVTPE</sequence>
<organism evidence="2 3">
    <name type="scientific">Actinoplanes digitatis</name>
    <dbReference type="NCBI Taxonomy" id="1868"/>
    <lineage>
        <taxon>Bacteria</taxon>
        <taxon>Bacillati</taxon>
        <taxon>Actinomycetota</taxon>
        <taxon>Actinomycetes</taxon>
        <taxon>Micromonosporales</taxon>
        <taxon>Micromonosporaceae</taxon>
        <taxon>Actinoplanes</taxon>
    </lineage>
</organism>
<gene>
    <name evidence="2" type="ORF">BJ971_006564</name>
</gene>
<dbReference type="EMBL" id="JACHNH010000001">
    <property type="protein sequence ID" value="MBB4766008.1"/>
    <property type="molecule type" value="Genomic_DNA"/>
</dbReference>
<evidence type="ECO:0000256" key="1">
    <source>
        <dbReference type="SAM" id="Phobius"/>
    </source>
</evidence>
<proteinExistence type="predicted"/>
<evidence type="ECO:0000313" key="3">
    <source>
        <dbReference type="Proteomes" id="UP000578112"/>
    </source>
</evidence>
<comment type="caution">
    <text evidence="2">The sequence shown here is derived from an EMBL/GenBank/DDBJ whole genome shotgun (WGS) entry which is preliminary data.</text>
</comment>
<name>A0A7W7I4D0_9ACTN</name>
<protein>
    <submittedName>
        <fullName evidence="2">Uncharacterized protein</fullName>
    </submittedName>
</protein>
<keyword evidence="1" id="KW-0812">Transmembrane</keyword>
<keyword evidence="1" id="KW-1133">Transmembrane helix</keyword>